<protein>
    <submittedName>
        <fullName evidence="2">Uncharacterized protein</fullName>
    </submittedName>
</protein>
<comment type="caution">
    <text evidence="2">The sequence shown here is derived from an EMBL/GenBank/DDBJ whole genome shotgun (WGS) entry which is preliminary data.</text>
</comment>
<organism evidence="2">
    <name type="scientific">Tanacetum cinerariifolium</name>
    <name type="common">Dalmatian daisy</name>
    <name type="synonym">Chrysanthemum cinerariifolium</name>
    <dbReference type="NCBI Taxonomy" id="118510"/>
    <lineage>
        <taxon>Eukaryota</taxon>
        <taxon>Viridiplantae</taxon>
        <taxon>Streptophyta</taxon>
        <taxon>Embryophyta</taxon>
        <taxon>Tracheophyta</taxon>
        <taxon>Spermatophyta</taxon>
        <taxon>Magnoliopsida</taxon>
        <taxon>eudicotyledons</taxon>
        <taxon>Gunneridae</taxon>
        <taxon>Pentapetalae</taxon>
        <taxon>asterids</taxon>
        <taxon>campanulids</taxon>
        <taxon>Asterales</taxon>
        <taxon>Asteraceae</taxon>
        <taxon>Asteroideae</taxon>
        <taxon>Anthemideae</taxon>
        <taxon>Anthemidinae</taxon>
        <taxon>Tanacetum</taxon>
    </lineage>
</organism>
<reference evidence="2" key="1">
    <citation type="journal article" date="2019" name="Sci. Rep.">
        <title>Draft genome of Tanacetum cinerariifolium, the natural source of mosquito coil.</title>
        <authorList>
            <person name="Yamashiro T."/>
            <person name="Shiraishi A."/>
            <person name="Satake H."/>
            <person name="Nakayama K."/>
        </authorList>
    </citation>
    <scope>NUCLEOTIDE SEQUENCE</scope>
</reference>
<feature type="compositionally biased region" description="Basic and acidic residues" evidence="1">
    <location>
        <begin position="1"/>
        <end position="18"/>
    </location>
</feature>
<name>A0A699S0S2_TANCI</name>
<dbReference type="EMBL" id="BKCJ011129274">
    <property type="protein sequence ID" value="GFC90996.1"/>
    <property type="molecule type" value="Genomic_DNA"/>
</dbReference>
<evidence type="ECO:0000256" key="1">
    <source>
        <dbReference type="SAM" id="MobiDB-lite"/>
    </source>
</evidence>
<dbReference type="AlphaFoldDB" id="A0A699S0S2"/>
<evidence type="ECO:0000313" key="2">
    <source>
        <dbReference type="EMBL" id="GFC90996.1"/>
    </source>
</evidence>
<gene>
    <name evidence="2" type="ORF">Tci_862966</name>
</gene>
<accession>A0A699S0S2</accession>
<proteinExistence type="predicted"/>
<sequence>EKSKLDEDKKGKVVDPSHYHAMASEHSSPGPALHEMNPATISSGLMPNPPSLTPFIPPLRTD</sequence>
<feature type="compositionally biased region" description="Pro residues" evidence="1">
    <location>
        <begin position="47"/>
        <end position="62"/>
    </location>
</feature>
<feature type="region of interest" description="Disordered" evidence="1">
    <location>
        <begin position="1"/>
        <end position="62"/>
    </location>
</feature>
<feature type="non-terminal residue" evidence="2">
    <location>
        <position position="1"/>
    </location>
</feature>